<feature type="compositionally biased region" description="Low complexity" evidence="1">
    <location>
        <begin position="409"/>
        <end position="430"/>
    </location>
</feature>
<name>A0A1L0GFF6_9ASCO</name>
<feature type="compositionally biased region" description="Low complexity" evidence="1">
    <location>
        <begin position="372"/>
        <end position="387"/>
    </location>
</feature>
<feature type="compositionally biased region" description="Polar residues" evidence="1">
    <location>
        <begin position="314"/>
        <end position="326"/>
    </location>
</feature>
<protein>
    <submittedName>
        <fullName evidence="2">CIC11C00000003280</fullName>
    </submittedName>
</protein>
<reference evidence="2 3" key="1">
    <citation type="submission" date="2016-10" db="EMBL/GenBank/DDBJ databases">
        <authorList>
            <person name="de Groot N.N."/>
        </authorList>
    </citation>
    <scope>NUCLEOTIDE SEQUENCE [LARGE SCALE GENOMIC DNA]</scope>
    <source>
        <strain evidence="2 3">CBS 141442</strain>
    </source>
</reference>
<evidence type="ECO:0000313" key="3">
    <source>
        <dbReference type="Proteomes" id="UP000182334"/>
    </source>
</evidence>
<feature type="region of interest" description="Disordered" evidence="1">
    <location>
        <begin position="153"/>
        <end position="226"/>
    </location>
</feature>
<feature type="compositionally biased region" description="Low complexity" evidence="1">
    <location>
        <begin position="329"/>
        <end position="346"/>
    </location>
</feature>
<feature type="compositionally biased region" description="Polar residues" evidence="1">
    <location>
        <begin position="388"/>
        <end position="408"/>
    </location>
</feature>
<evidence type="ECO:0000256" key="1">
    <source>
        <dbReference type="SAM" id="MobiDB-lite"/>
    </source>
</evidence>
<dbReference type="OrthoDB" id="4026805at2759"/>
<accession>A0A1L0GFF6</accession>
<evidence type="ECO:0000313" key="2">
    <source>
        <dbReference type="EMBL" id="SGZ55021.1"/>
    </source>
</evidence>
<keyword evidence="3" id="KW-1185">Reference proteome</keyword>
<feature type="compositionally biased region" description="Basic residues" evidence="1">
    <location>
        <begin position="186"/>
        <end position="201"/>
    </location>
</feature>
<proteinExistence type="predicted"/>
<dbReference type="EMBL" id="LT635760">
    <property type="protein sequence ID" value="SGZ55021.1"/>
    <property type="molecule type" value="Genomic_DNA"/>
</dbReference>
<organism evidence="2 3">
    <name type="scientific">Sungouiella intermedia</name>
    <dbReference type="NCBI Taxonomy" id="45354"/>
    <lineage>
        <taxon>Eukaryota</taxon>
        <taxon>Fungi</taxon>
        <taxon>Dikarya</taxon>
        <taxon>Ascomycota</taxon>
        <taxon>Saccharomycotina</taxon>
        <taxon>Pichiomycetes</taxon>
        <taxon>Metschnikowiaceae</taxon>
        <taxon>Sungouiella</taxon>
    </lineage>
</organism>
<dbReference type="Proteomes" id="UP000182334">
    <property type="component" value="Chromosome V"/>
</dbReference>
<feature type="region of interest" description="Disordered" evidence="1">
    <location>
        <begin position="497"/>
        <end position="539"/>
    </location>
</feature>
<gene>
    <name evidence="2" type="ORF">SAMEA4029010_CIC11G00000003280</name>
</gene>
<feature type="region of interest" description="Disordered" evidence="1">
    <location>
        <begin position="308"/>
        <end position="430"/>
    </location>
</feature>
<dbReference type="AlphaFoldDB" id="A0A1L0GFF6"/>
<sequence>MADPSEVVLRYTPEKWIEAQERLGSASPSRFVTLSYNPRDHLLSTPSPRRERASVPPVVRKHVQPLNSTSKEFFVRPISESLDRLGEYGKNSLNDVQVLEKNWYYDLTNVGQRLRLLRETFKVLQLVRKKRMMGERADFKMLNEFRLSHTGSPIVLDDDGLSKTEDEDDNNTSSVPEFPPPPPPKQRGRPRRKHTRGRKPGYRRETADPPVTRTRASRRGQDSTLLPLLREQAVATLLTTNGNGDGRNLVYTSPTEALSTFPILHLPPILPSQRLPENYTQAINYGGALTYGSNESLHVKAPKFVSGVPEENQAKQSRGASSTPVSSKVGVAGDSSSYASASPSVVKQSTGENSHFGPILTLGGPSGPHAMQAQANQASNQAIPSQAHPSTMTTPAYHSAHSTKLSTPNLATQTTTSNVTTNPSPPNLTNAPILHSSTLPGMRMPNISDRLLPTFAGDSRGPLPRMAGMPGVPGMARMSGMTGTPAISHTPAGYMGSQGGPGIRLPPLQWGSGNYEMPGIPHQSPPSMYSGPSSEDKKE</sequence>